<feature type="domain" description="4Fe-4S ferredoxin-type" evidence="4">
    <location>
        <begin position="117"/>
        <end position="147"/>
    </location>
</feature>
<organism evidence="5 6">
    <name type="scientific">Oceanirhabdus seepicola</name>
    <dbReference type="NCBI Taxonomy" id="2828781"/>
    <lineage>
        <taxon>Bacteria</taxon>
        <taxon>Bacillati</taxon>
        <taxon>Bacillota</taxon>
        <taxon>Clostridia</taxon>
        <taxon>Eubacteriales</taxon>
        <taxon>Clostridiaceae</taxon>
        <taxon>Oceanirhabdus</taxon>
    </lineage>
</organism>
<dbReference type="InterPro" id="IPR017896">
    <property type="entry name" value="4Fe4S_Fe-S-bd"/>
</dbReference>
<dbReference type="Pfam" id="PF02906">
    <property type="entry name" value="Fe_hyd_lg_C"/>
    <property type="match status" value="1"/>
</dbReference>
<dbReference type="InterPro" id="IPR027631">
    <property type="entry name" value="Mono_FeFe_hydrog"/>
</dbReference>
<protein>
    <submittedName>
        <fullName evidence="5">4Fe-4S dicluster domain-containing protein</fullName>
    </submittedName>
</protein>
<dbReference type="NCBIfam" id="TIGR04105">
    <property type="entry name" value="FeFe_hydrog_B1"/>
    <property type="match status" value="1"/>
</dbReference>
<comment type="caution">
    <text evidence="5">The sequence shown here is derived from an EMBL/GenBank/DDBJ whole genome shotgun (WGS) entry which is preliminary data.</text>
</comment>
<feature type="domain" description="4Fe-4S ferredoxin-type" evidence="4">
    <location>
        <begin position="163"/>
        <end position="192"/>
    </location>
</feature>
<keyword evidence="1" id="KW-0479">Metal-binding</keyword>
<name>A0A9J6NZ63_9CLOT</name>
<dbReference type="Proteomes" id="UP001056429">
    <property type="component" value="Unassembled WGS sequence"/>
</dbReference>
<evidence type="ECO:0000256" key="2">
    <source>
        <dbReference type="ARBA" id="ARBA00023004"/>
    </source>
</evidence>
<dbReference type="EMBL" id="JAGSOJ010000002">
    <property type="protein sequence ID" value="MCM1989823.1"/>
    <property type="molecule type" value="Genomic_DNA"/>
</dbReference>
<dbReference type="InterPro" id="IPR050340">
    <property type="entry name" value="Cytosolic_Fe-S_CAF"/>
</dbReference>
<proteinExistence type="predicted"/>
<feature type="domain" description="4Fe-4S ferredoxin-type" evidence="4">
    <location>
        <begin position="87"/>
        <end position="116"/>
    </location>
</feature>
<dbReference type="Gene3D" id="3.30.70.20">
    <property type="match status" value="2"/>
</dbReference>
<evidence type="ECO:0000313" key="6">
    <source>
        <dbReference type="Proteomes" id="UP001056429"/>
    </source>
</evidence>
<dbReference type="InterPro" id="IPR009016">
    <property type="entry name" value="Fe_hydrogenase"/>
</dbReference>
<dbReference type="SUPFAM" id="SSF53920">
    <property type="entry name" value="Fe-only hydrogenase"/>
    <property type="match status" value="1"/>
</dbReference>
<dbReference type="AlphaFoldDB" id="A0A9J6NZ63"/>
<dbReference type="Pfam" id="PF00037">
    <property type="entry name" value="Fer4"/>
    <property type="match status" value="2"/>
</dbReference>
<dbReference type="InterPro" id="IPR017900">
    <property type="entry name" value="4Fe4S_Fe_S_CS"/>
</dbReference>
<evidence type="ECO:0000256" key="1">
    <source>
        <dbReference type="ARBA" id="ARBA00022723"/>
    </source>
</evidence>
<sequence>MKFESDVQQIKYDVLKEVASVAFQGIDCDVNKIAKKMVPGPKPISRCCIYHEREIIRERVILANGGDIGNENIIEVIPAACDECPIDRYKITEACRGCLSHKCAKACPFNAIEIVGGRPVINYDLCKECGRCQKACPYNAIADIQRPCIRACGAKSISINDEKKAVIDNSKCVSCGQCSQACPFGAIMDKSQISDVIKDIVDESRQHNIYAIIAPAIASQFTFANIGQVVSAIKKVGFNDVVEVALGADIIAEHEAKEFAEVMEDKEFMTTSCCPAFVEYITKNYPELIDNMSTSVSPMIATARLIKDTDKNAKVAFIGPCMAKKMEAKKSDIEDGVDYVLTFEELLAMLDAADINVKECPEAQLNNGSYYGRIFARSGGVTEAIIQAIKEYDIQGEFKPIKCDGLKECDKALKMAKIKRLQGNFIEGMACEGGCIHGAGSISFGPKSKTIVDQYGDKAIEKKIKDSLRIFNIDKIKLHRKH</sequence>
<dbReference type="GO" id="GO:0046872">
    <property type="term" value="F:metal ion binding"/>
    <property type="evidence" value="ECO:0007669"/>
    <property type="project" value="UniProtKB-KW"/>
</dbReference>
<evidence type="ECO:0000256" key="3">
    <source>
        <dbReference type="ARBA" id="ARBA00023014"/>
    </source>
</evidence>
<keyword evidence="3" id="KW-0411">Iron-sulfur</keyword>
<evidence type="ECO:0000313" key="5">
    <source>
        <dbReference type="EMBL" id="MCM1989823.1"/>
    </source>
</evidence>
<evidence type="ECO:0000259" key="4">
    <source>
        <dbReference type="PROSITE" id="PS51379"/>
    </source>
</evidence>
<accession>A0A9J6NZ63</accession>
<dbReference type="PROSITE" id="PS51379">
    <property type="entry name" value="4FE4S_FER_2"/>
    <property type="match status" value="3"/>
</dbReference>
<dbReference type="PROSITE" id="PS00198">
    <property type="entry name" value="4FE4S_FER_1"/>
    <property type="match status" value="1"/>
</dbReference>
<keyword evidence="6" id="KW-1185">Reference proteome</keyword>
<dbReference type="PANTHER" id="PTHR11615">
    <property type="entry name" value="NITRATE, FORMATE, IRON DEHYDROGENASE"/>
    <property type="match status" value="1"/>
</dbReference>
<reference evidence="5" key="1">
    <citation type="journal article" date="2021" name="mSystems">
        <title>Bacteria and Archaea Synergistically Convert Glycine Betaine to Biogenic Methane in the Formosa Cold Seep of the South China Sea.</title>
        <authorList>
            <person name="Li L."/>
            <person name="Zhang W."/>
            <person name="Zhang S."/>
            <person name="Song L."/>
            <person name="Sun Q."/>
            <person name="Zhang H."/>
            <person name="Xiang H."/>
            <person name="Dong X."/>
        </authorList>
    </citation>
    <scope>NUCLEOTIDE SEQUENCE</scope>
    <source>
        <strain evidence="5">ZWT</strain>
    </source>
</reference>
<dbReference type="Gene3D" id="3.40.950.10">
    <property type="entry name" value="Fe-only Hydrogenase (Larger Subunit), Chain L, domain 3"/>
    <property type="match status" value="1"/>
</dbReference>
<dbReference type="InterPro" id="IPR004108">
    <property type="entry name" value="Fe_hydrogenase_lsu_C"/>
</dbReference>
<dbReference type="SUPFAM" id="SSF54862">
    <property type="entry name" value="4Fe-4S ferredoxins"/>
    <property type="match status" value="1"/>
</dbReference>
<gene>
    <name evidence="5" type="ORF">KDK92_08730</name>
</gene>
<reference evidence="5" key="2">
    <citation type="submission" date="2021-04" db="EMBL/GenBank/DDBJ databases">
        <authorList>
            <person name="Dong X."/>
        </authorList>
    </citation>
    <scope>NUCLEOTIDE SEQUENCE</scope>
    <source>
        <strain evidence="5">ZWT</strain>
    </source>
</reference>
<dbReference type="GO" id="GO:0051536">
    <property type="term" value="F:iron-sulfur cluster binding"/>
    <property type="evidence" value="ECO:0007669"/>
    <property type="project" value="UniProtKB-KW"/>
</dbReference>
<keyword evidence="2" id="KW-0408">Iron</keyword>